<protein>
    <recommendedName>
        <fullName evidence="3">Non-specific serine/threonine protein kinase</fullName>
    </recommendedName>
</protein>
<accession>A0A2A5X0A4</accession>
<dbReference type="Pfam" id="PF06293">
    <property type="entry name" value="Kdo"/>
    <property type="match status" value="1"/>
</dbReference>
<dbReference type="GO" id="GO:0004672">
    <property type="term" value="F:protein kinase activity"/>
    <property type="evidence" value="ECO:0007669"/>
    <property type="project" value="InterPro"/>
</dbReference>
<dbReference type="InterPro" id="IPR008271">
    <property type="entry name" value="Ser/Thr_kinase_AS"/>
</dbReference>
<proteinExistence type="predicted"/>
<comment type="caution">
    <text evidence="1">The sequence shown here is derived from an EMBL/GenBank/DDBJ whole genome shotgun (WGS) entry which is preliminary data.</text>
</comment>
<dbReference type="PROSITE" id="PS00108">
    <property type="entry name" value="PROTEIN_KINASE_ST"/>
    <property type="match status" value="1"/>
</dbReference>
<reference evidence="1 2" key="1">
    <citation type="submission" date="2017-08" db="EMBL/GenBank/DDBJ databases">
        <title>Fine stratification of microbial communities through a metagenomic profile of the photic zone.</title>
        <authorList>
            <person name="Haro-Moreno J.M."/>
            <person name="Lopez-Perez M."/>
            <person name="De La Torre J."/>
            <person name="Picazo A."/>
            <person name="Camacho A."/>
            <person name="Rodriguez-Valera F."/>
        </authorList>
    </citation>
    <scope>NUCLEOTIDE SEQUENCE [LARGE SCALE GENOMIC DNA]</scope>
    <source>
        <strain evidence="1">MED-G24</strain>
    </source>
</reference>
<dbReference type="Proteomes" id="UP000219327">
    <property type="component" value="Unassembled WGS sequence"/>
</dbReference>
<dbReference type="InterPro" id="IPR011009">
    <property type="entry name" value="Kinase-like_dom_sf"/>
</dbReference>
<dbReference type="AlphaFoldDB" id="A0A2A5X0A4"/>
<evidence type="ECO:0008006" key="3">
    <source>
        <dbReference type="Google" id="ProtNLM"/>
    </source>
</evidence>
<evidence type="ECO:0000313" key="2">
    <source>
        <dbReference type="Proteomes" id="UP000219327"/>
    </source>
</evidence>
<name>A0A2A5X0A4_9GAMM</name>
<dbReference type="EMBL" id="NTKD01000001">
    <property type="protein sequence ID" value="PDH42220.1"/>
    <property type="molecule type" value="Genomic_DNA"/>
</dbReference>
<sequence>MDVPTARVVTYAETNDRRGAIVTAEVVGSVDLWTLSQRSPQKFQDRTWCNAVIVELANHTRSLHEAGFVHYDLKWRNILVTEVEPEVRIIDCPLGRAFDKSLPFHRRGVLKDLACLDRVTRFYLSRSQRLRFFLRYRGHDHLTREDKRILRRVLRFFGGRH</sequence>
<gene>
    <name evidence="1" type="ORF">CNE99_00475</name>
</gene>
<organism evidence="1 2">
    <name type="scientific">OM182 bacterium MED-G24</name>
    <dbReference type="NCBI Taxonomy" id="1986255"/>
    <lineage>
        <taxon>Bacteria</taxon>
        <taxon>Pseudomonadati</taxon>
        <taxon>Pseudomonadota</taxon>
        <taxon>Gammaproteobacteria</taxon>
        <taxon>OMG group</taxon>
        <taxon>OM182 clade</taxon>
    </lineage>
</organism>
<dbReference type="SUPFAM" id="SSF56112">
    <property type="entry name" value="Protein kinase-like (PK-like)"/>
    <property type="match status" value="1"/>
</dbReference>
<evidence type="ECO:0000313" key="1">
    <source>
        <dbReference type="EMBL" id="PDH42220.1"/>
    </source>
</evidence>
<dbReference type="Gene3D" id="1.10.510.10">
    <property type="entry name" value="Transferase(Phosphotransferase) domain 1"/>
    <property type="match status" value="1"/>
</dbReference>